<protein>
    <submittedName>
        <fullName evidence="3 4">Enzyme related to lactoylglutathione lyase</fullName>
    </submittedName>
</protein>
<dbReference type="PROSITE" id="PS00934">
    <property type="entry name" value="GLYOXALASE_I_1"/>
    <property type="match status" value="1"/>
</dbReference>
<dbReference type="InterPro" id="IPR037523">
    <property type="entry name" value="VOC_core"/>
</dbReference>
<dbReference type="InterPro" id="IPR029068">
    <property type="entry name" value="Glyas_Bleomycin-R_OHBP_Dase"/>
</dbReference>
<reference evidence="4 6" key="1">
    <citation type="submission" date="2015-09" db="EMBL/GenBank/DDBJ databases">
        <authorList>
            <consortium name="Swine Surveillance"/>
        </authorList>
    </citation>
    <scope>NUCLEOTIDE SEQUENCE [LARGE SCALE GENOMIC DNA]</scope>
    <source>
        <strain evidence="4 6">5120</strain>
    </source>
</reference>
<dbReference type="EMBL" id="CYSB01000029">
    <property type="protein sequence ID" value="CUH67670.1"/>
    <property type="molecule type" value="Genomic_DNA"/>
</dbReference>
<feature type="domain" description="VOC" evidence="2">
    <location>
        <begin position="2"/>
        <end position="112"/>
    </location>
</feature>
<dbReference type="Proteomes" id="UP000051887">
    <property type="component" value="Unassembled WGS sequence"/>
</dbReference>
<dbReference type="AlphaFoldDB" id="A0A0P1FIB6"/>
<dbReference type="OrthoDB" id="9812656at2"/>
<sequence>MNLNQVTLPVIDFDTSVTFYQRLGLTLIVSARGEYARFELPEGHATLSLHLSETAPQNGPALYFEVADLDARYQELLARGIAFEHPPMDQPWLWREAWLVDPSGHRLCLYHAGKNRRFPPWRLTG</sequence>
<dbReference type="RefSeq" id="WP_058245110.1">
    <property type="nucleotide sequence ID" value="NZ_CYSB01000029.1"/>
</dbReference>
<accession>A0A0P1FIB6</accession>
<keyword evidence="1" id="KW-0479">Metal-binding</keyword>
<evidence type="ECO:0000313" key="6">
    <source>
        <dbReference type="Proteomes" id="UP000051887"/>
    </source>
</evidence>
<evidence type="ECO:0000313" key="4">
    <source>
        <dbReference type="EMBL" id="CUH73989.1"/>
    </source>
</evidence>
<dbReference type="InterPro" id="IPR018146">
    <property type="entry name" value="Glyoxalase_1_CS"/>
</dbReference>
<name>A0A0P1FIB6_9RHOB</name>
<proteinExistence type="predicted"/>
<gene>
    <name evidence="3" type="ORF">TL5118_02292</name>
    <name evidence="4" type="ORF">TL5120_03807</name>
</gene>
<dbReference type="InterPro" id="IPR004360">
    <property type="entry name" value="Glyas_Fos-R_dOase_dom"/>
</dbReference>
<keyword evidence="4" id="KW-0456">Lyase</keyword>
<dbReference type="EMBL" id="CYSC01000043">
    <property type="protein sequence ID" value="CUH73989.1"/>
    <property type="molecule type" value="Genomic_DNA"/>
</dbReference>
<dbReference type="Proteomes" id="UP000051086">
    <property type="component" value="Unassembled WGS sequence"/>
</dbReference>
<dbReference type="Pfam" id="PF00903">
    <property type="entry name" value="Glyoxalase"/>
    <property type="match status" value="1"/>
</dbReference>
<evidence type="ECO:0000256" key="1">
    <source>
        <dbReference type="ARBA" id="ARBA00022723"/>
    </source>
</evidence>
<evidence type="ECO:0000259" key="2">
    <source>
        <dbReference type="PROSITE" id="PS51819"/>
    </source>
</evidence>
<dbReference type="GO" id="GO:0004462">
    <property type="term" value="F:lactoylglutathione lyase activity"/>
    <property type="evidence" value="ECO:0007669"/>
    <property type="project" value="InterPro"/>
</dbReference>
<reference evidence="3 5" key="2">
    <citation type="submission" date="2015-09" db="EMBL/GenBank/DDBJ databases">
        <authorList>
            <person name="Rodrigo-Torres L."/>
            <person name="Arahal D.R."/>
        </authorList>
    </citation>
    <scope>NUCLEOTIDE SEQUENCE [LARGE SCALE GENOMIC DNA]</scope>
    <source>
        <strain evidence="3 5">CECT 5118</strain>
    </source>
</reference>
<evidence type="ECO:0000313" key="5">
    <source>
        <dbReference type="Proteomes" id="UP000051086"/>
    </source>
</evidence>
<dbReference type="PROSITE" id="PS51819">
    <property type="entry name" value="VOC"/>
    <property type="match status" value="1"/>
</dbReference>
<evidence type="ECO:0000313" key="3">
    <source>
        <dbReference type="EMBL" id="CUH67670.1"/>
    </source>
</evidence>
<dbReference type="GO" id="GO:0046872">
    <property type="term" value="F:metal ion binding"/>
    <property type="evidence" value="ECO:0007669"/>
    <property type="project" value="UniProtKB-KW"/>
</dbReference>
<organism evidence="4 6">
    <name type="scientific">Thalassovita autumnalis</name>
    <dbReference type="NCBI Taxonomy" id="2072972"/>
    <lineage>
        <taxon>Bacteria</taxon>
        <taxon>Pseudomonadati</taxon>
        <taxon>Pseudomonadota</taxon>
        <taxon>Alphaproteobacteria</taxon>
        <taxon>Rhodobacterales</taxon>
        <taxon>Roseobacteraceae</taxon>
        <taxon>Thalassovita</taxon>
    </lineage>
</organism>
<dbReference type="Gene3D" id="3.10.180.10">
    <property type="entry name" value="2,3-Dihydroxybiphenyl 1,2-Dioxygenase, domain 1"/>
    <property type="match status" value="1"/>
</dbReference>
<keyword evidence="5" id="KW-1185">Reference proteome</keyword>
<dbReference type="SUPFAM" id="SSF54593">
    <property type="entry name" value="Glyoxalase/Bleomycin resistance protein/Dihydroxybiphenyl dioxygenase"/>
    <property type="match status" value="1"/>
</dbReference>